<dbReference type="Gene3D" id="3.40.710.10">
    <property type="entry name" value="DD-peptidase/beta-lactamase superfamily"/>
    <property type="match status" value="1"/>
</dbReference>
<dbReference type="PANTHER" id="PTHR43283">
    <property type="entry name" value="BETA-LACTAMASE-RELATED"/>
    <property type="match status" value="1"/>
</dbReference>
<dbReference type="OrthoDB" id="428260at2759"/>
<dbReference type="PANTHER" id="PTHR43283:SF3">
    <property type="entry name" value="BETA-LACTAMASE FAMILY PROTEIN (AFU_ORTHOLOGUE AFUA_5G07500)"/>
    <property type="match status" value="1"/>
</dbReference>
<evidence type="ECO:0000259" key="1">
    <source>
        <dbReference type="Pfam" id="PF00144"/>
    </source>
</evidence>
<dbReference type="HOGENOM" id="CLU_020027_11_1_1"/>
<sequence length="419" mass="46464">MFTEASKRRLKQEVDEIITELTTPQEPDAYPEINGVIAGATDAKETVYLNAIGTKNIDTGEAISTDNILAFFSCTKALTCMGMLILYDRGEVDLDAPASQYFKLIDTIGVIEPGQVDTDNGTFITPPRKPKTEVTIRHLLLHTAGFSYAFVNSDYSALSFLRNPELSAVNPKMAFFSNDKTPLVHEPGSRWMYGHSSDWLGLVIQEITGKKLSQFLKETIFDVVGMNSFTFRMDDASNMVAMHRRTGERNLKTMKKIGVPLTPEVDMGGQGCFGTVGDYLKFIRIWLNYGYSPDTNRRVISEKTARYAIKNHLPDGVGVDYEALFGVKLPPGFVNDGFTLAGCAYSMNEMPTGRPKGAVHWSGLANLFYWIDLENQVGGFWGSQFFPVMDSSSLMGNLRFEGQVYEALAASKEETGSKL</sequence>
<dbReference type="STRING" id="294746.A5DE03"/>
<reference evidence="2 3" key="1">
    <citation type="journal article" date="2009" name="Nature">
        <title>Evolution of pathogenicity and sexual reproduction in eight Candida genomes.</title>
        <authorList>
            <person name="Butler G."/>
            <person name="Rasmussen M.D."/>
            <person name="Lin M.F."/>
            <person name="Santos M.A."/>
            <person name="Sakthikumar S."/>
            <person name="Munro C.A."/>
            <person name="Rheinbay E."/>
            <person name="Grabherr M."/>
            <person name="Forche A."/>
            <person name="Reedy J.L."/>
            <person name="Agrafioti I."/>
            <person name="Arnaud M.B."/>
            <person name="Bates S."/>
            <person name="Brown A.J."/>
            <person name="Brunke S."/>
            <person name="Costanzo M.C."/>
            <person name="Fitzpatrick D.A."/>
            <person name="de Groot P.W."/>
            <person name="Harris D."/>
            <person name="Hoyer L.L."/>
            <person name="Hube B."/>
            <person name="Klis F.M."/>
            <person name="Kodira C."/>
            <person name="Lennard N."/>
            <person name="Logue M.E."/>
            <person name="Martin R."/>
            <person name="Neiman A.M."/>
            <person name="Nikolaou E."/>
            <person name="Quail M.A."/>
            <person name="Quinn J."/>
            <person name="Santos M.C."/>
            <person name="Schmitzberger F.F."/>
            <person name="Sherlock G."/>
            <person name="Shah P."/>
            <person name="Silverstein K.A."/>
            <person name="Skrzypek M.S."/>
            <person name="Soll D."/>
            <person name="Staggs R."/>
            <person name="Stansfield I."/>
            <person name="Stumpf M.P."/>
            <person name="Sudbery P.E."/>
            <person name="Srikantha T."/>
            <person name="Zeng Q."/>
            <person name="Berman J."/>
            <person name="Berriman M."/>
            <person name="Heitman J."/>
            <person name="Gow N.A."/>
            <person name="Lorenz M.C."/>
            <person name="Birren B.W."/>
            <person name="Kellis M."/>
            <person name="Cuomo C.A."/>
        </authorList>
    </citation>
    <scope>NUCLEOTIDE SEQUENCE [LARGE SCALE GENOMIC DNA]</scope>
    <source>
        <strain evidence="3">ATCC 6260 / CBS 566 / DSM 6381 / JCM 1539 / NBRC 10279 / NRRL Y-324</strain>
    </source>
</reference>
<dbReference type="RefSeq" id="XP_001485833.2">
    <property type="nucleotide sequence ID" value="XM_001485783.1"/>
</dbReference>
<dbReference type="InParanoid" id="A5DE03"/>
<dbReference type="EMBL" id="CH408156">
    <property type="protein sequence ID" value="EDK37406.2"/>
    <property type="molecule type" value="Genomic_DNA"/>
</dbReference>
<dbReference type="Proteomes" id="UP000001997">
    <property type="component" value="Unassembled WGS sequence"/>
</dbReference>
<evidence type="ECO:0000313" key="2">
    <source>
        <dbReference type="EMBL" id="EDK37406.2"/>
    </source>
</evidence>
<dbReference type="InterPro" id="IPR050789">
    <property type="entry name" value="Diverse_Enzym_Activities"/>
</dbReference>
<dbReference type="AlphaFoldDB" id="A5DE03"/>
<dbReference type="GeneID" id="5127459"/>
<organism evidence="2 3">
    <name type="scientific">Meyerozyma guilliermondii (strain ATCC 6260 / CBS 566 / DSM 6381 / JCM 1539 / NBRC 10279 / NRRL Y-324)</name>
    <name type="common">Yeast</name>
    <name type="synonym">Candida guilliermondii</name>
    <dbReference type="NCBI Taxonomy" id="294746"/>
    <lineage>
        <taxon>Eukaryota</taxon>
        <taxon>Fungi</taxon>
        <taxon>Dikarya</taxon>
        <taxon>Ascomycota</taxon>
        <taxon>Saccharomycotina</taxon>
        <taxon>Pichiomycetes</taxon>
        <taxon>Debaryomycetaceae</taxon>
        <taxon>Meyerozyma</taxon>
    </lineage>
</organism>
<accession>A5DE03</accession>
<dbReference type="SUPFAM" id="SSF56601">
    <property type="entry name" value="beta-lactamase/transpeptidase-like"/>
    <property type="match status" value="1"/>
</dbReference>
<dbReference type="eggNOG" id="ENOG502QQGR">
    <property type="taxonomic scope" value="Eukaryota"/>
</dbReference>
<dbReference type="InterPro" id="IPR001466">
    <property type="entry name" value="Beta-lactam-related"/>
</dbReference>
<dbReference type="VEuPathDB" id="FungiDB:PGUG_01504"/>
<dbReference type="InterPro" id="IPR012338">
    <property type="entry name" value="Beta-lactam/transpept-like"/>
</dbReference>
<dbReference type="MEROPS" id="S12.950"/>
<feature type="domain" description="Beta-lactamase-related" evidence="1">
    <location>
        <begin position="30"/>
        <end position="379"/>
    </location>
</feature>
<keyword evidence="3" id="KW-1185">Reference proteome</keyword>
<dbReference type="Pfam" id="PF00144">
    <property type="entry name" value="Beta-lactamase"/>
    <property type="match status" value="1"/>
</dbReference>
<proteinExistence type="predicted"/>
<dbReference type="KEGG" id="pgu:PGUG_01504"/>
<name>A5DE03_PICGU</name>
<gene>
    <name evidence="2" type="ORF">PGUG_01504</name>
</gene>
<protein>
    <recommendedName>
        <fullName evidence="1">Beta-lactamase-related domain-containing protein</fullName>
    </recommendedName>
</protein>
<dbReference type="OMA" id="YLRFCRM"/>
<evidence type="ECO:0000313" key="3">
    <source>
        <dbReference type="Proteomes" id="UP000001997"/>
    </source>
</evidence>